<gene>
    <name evidence="1" type="ORF">FC82_GL001955</name>
</gene>
<dbReference type="AlphaFoldDB" id="A0A0R2B9Z6"/>
<comment type="caution">
    <text evidence="1">The sequence shown here is derived from an EMBL/GenBank/DDBJ whole genome shotgun (WGS) entry which is preliminary data.</text>
</comment>
<dbReference type="PATRIC" id="fig|1423733.4.peg.2056"/>
<name>A0A0R2B9Z6_SECCO</name>
<dbReference type="RefSeq" id="WP_156405138.1">
    <property type="nucleotide sequence ID" value="NZ_AYYR01000043.1"/>
</dbReference>
<evidence type="ECO:0000313" key="1">
    <source>
        <dbReference type="EMBL" id="KRM75808.1"/>
    </source>
</evidence>
<evidence type="ECO:0000313" key="2">
    <source>
        <dbReference type="Proteomes" id="UP000051845"/>
    </source>
</evidence>
<dbReference type="EMBL" id="AYYR01000043">
    <property type="protein sequence ID" value="KRM75808.1"/>
    <property type="molecule type" value="Genomic_DNA"/>
</dbReference>
<organism evidence="1 2">
    <name type="scientific">Secundilactobacillus collinoides DSM 20515 = JCM 1123</name>
    <dbReference type="NCBI Taxonomy" id="1423733"/>
    <lineage>
        <taxon>Bacteria</taxon>
        <taxon>Bacillati</taxon>
        <taxon>Bacillota</taxon>
        <taxon>Bacilli</taxon>
        <taxon>Lactobacillales</taxon>
        <taxon>Lactobacillaceae</taxon>
        <taxon>Secundilactobacillus</taxon>
    </lineage>
</organism>
<proteinExistence type="predicted"/>
<protein>
    <submittedName>
        <fullName evidence="1">Uncharacterized protein</fullName>
    </submittedName>
</protein>
<reference evidence="1 2" key="1">
    <citation type="journal article" date="2015" name="Genome Announc.">
        <title>Expanding the biotechnology potential of lactobacilli through comparative genomics of 213 strains and associated genera.</title>
        <authorList>
            <person name="Sun Z."/>
            <person name="Harris H.M."/>
            <person name="McCann A."/>
            <person name="Guo C."/>
            <person name="Argimon S."/>
            <person name="Zhang W."/>
            <person name="Yang X."/>
            <person name="Jeffery I.B."/>
            <person name="Cooney J.C."/>
            <person name="Kagawa T.F."/>
            <person name="Liu W."/>
            <person name="Song Y."/>
            <person name="Salvetti E."/>
            <person name="Wrobel A."/>
            <person name="Rasinkangas P."/>
            <person name="Parkhill J."/>
            <person name="Rea M.C."/>
            <person name="O'Sullivan O."/>
            <person name="Ritari J."/>
            <person name="Douillard F.P."/>
            <person name="Paul Ross R."/>
            <person name="Yang R."/>
            <person name="Briner A.E."/>
            <person name="Felis G.E."/>
            <person name="de Vos W.M."/>
            <person name="Barrangou R."/>
            <person name="Klaenhammer T.R."/>
            <person name="Caufield P.W."/>
            <person name="Cui Y."/>
            <person name="Zhang H."/>
            <person name="O'Toole P.W."/>
        </authorList>
    </citation>
    <scope>NUCLEOTIDE SEQUENCE [LARGE SCALE GENOMIC DNA]</scope>
    <source>
        <strain evidence="1 2">DSM 20515</strain>
    </source>
</reference>
<sequence>MTLKLDDAGNALDSIDDENTYFYNTKMNELKACFSPVDPDAYDIGEFGDLLVS</sequence>
<accession>A0A0R2B9Z6</accession>
<dbReference type="Proteomes" id="UP000051845">
    <property type="component" value="Unassembled WGS sequence"/>
</dbReference>